<dbReference type="PANTHER" id="PTHR48222:SF4">
    <property type="entry name" value="PROTEINASE INHIBITOR, PROPEPTIDE"/>
    <property type="match status" value="1"/>
</dbReference>
<keyword evidence="1" id="KW-1133">Transmembrane helix</keyword>
<evidence type="ECO:0000256" key="1">
    <source>
        <dbReference type="SAM" id="Phobius"/>
    </source>
</evidence>
<dbReference type="OrthoDB" id="687377at2759"/>
<keyword evidence="1" id="KW-0472">Membrane</keyword>
<dbReference type="Proteomes" id="UP001153076">
    <property type="component" value="Unassembled WGS sequence"/>
</dbReference>
<organism evidence="3 4">
    <name type="scientific">Carnegiea gigantea</name>
    <dbReference type="NCBI Taxonomy" id="171969"/>
    <lineage>
        <taxon>Eukaryota</taxon>
        <taxon>Viridiplantae</taxon>
        <taxon>Streptophyta</taxon>
        <taxon>Embryophyta</taxon>
        <taxon>Tracheophyta</taxon>
        <taxon>Spermatophyta</taxon>
        <taxon>Magnoliopsida</taxon>
        <taxon>eudicotyledons</taxon>
        <taxon>Gunneridae</taxon>
        <taxon>Pentapetalae</taxon>
        <taxon>Caryophyllales</taxon>
        <taxon>Cactineae</taxon>
        <taxon>Cactaceae</taxon>
        <taxon>Cactoideae</taxon>
        <taxon>Echinocereeae</taxon>
        <taxon>Carnegiea</taxon>
    </lineage>
</organism>
<protein>
    <recommendedName>
        <fullName evidence="2">Inhibitor I9 domain-containing protein</fullName>
    </recommendedName>
</protein>
<dbReference type="InterPro" id="IPR037045">
    <property type="entry name" value="S8pro/Inhibitor_I9_sf"/>
</dbReference>
<dbReference type="InterPro" id="IPR010259">
    <property type="entry name" value="S8pro/Inhibitor_I9"/>
</dbReference>
<accession>A0A9Q1KLY6</accession>
<comment type="caution">
    <text evidence="3">The sequence shown here is derived from an EMBL/GenBank/DDBJ whole genome shotgun (WGS) entry which is preliminary data.</text>
</comment>
<feature type="transmembrane region" description="Helical" evidence="1">
    <location>
        <begin position="6"/>
        <end position="26"/>
    </location>
</feature>
<evidence type="ECO:0000259" key="2">
    <source>
        <dbReference type="Pfam" id="PF05922"/>
    </source>
</evidence>
<dbReference type="Pfam" id="PF05922">
    <property type="entry name" value="Inhibitor_I9"/>
    <property type="match status" value="1"/>
</dbReference>
<proteinExistence type="predicted"/>
<name>A0A9Q1KLY6_9CARY</name>
<reference evidence="3" key="1">
    <citation type="submission" date="2022-04" db="EMBL/GenBank/DDBJ databases">
        <title>Carnegiea gigantea Genome sequencing and assembly v2.</title>
        <authorList>
            <person name="Copetti D."/>
            <person name="Sanderson M.J."/>
            <person name="Burquez A."/>
            <person name="Wojciechowski M.F."/>
        </authorList>
    </citation>
    <scope>NUCLEOTIDE SEQUENCE</scope>
    <source>
        <strain evidence="3">SGP5-SGP5p</strain>
        <tissue evidence="3">Aerial part</tissue>
    </source>
</reference>
<dbReference type="PANTHER" id="PTHR48222">
    <property type="entry name" value="PROTEINASE INHIBITOR, PROPEPTIDE"/>
    <property type="match status" value="1"/>
</dbReference>
<dbReference type="AlphaFoldDB" id="A0A9Q1KLY6"/>
<evidence type="ECO:0000313" key="3">
    <source>
        <dbReference type="EMBL" id="KAJ8445176.1"/>
    </source>
</evidence>
<gene>
    <name evidence="3" type="ORF">Cgig2_029548</name>
</gene>
<evidence type="ECO:0000313" key="4">
    <source>
        <dbReference type="Proteomes" id="UP001153076"/>
    </source>
</evidence>
<feature type="domain" description="Inhibitor I9" evidence="2">
    <location>
        <begin position="48"/>
        <end position="150"/>
    </location>
</feature>
<keyword evidence="4" id="KW-1185">Reference proteome</keyword>
<dbReference type="Gene3D" id="3.30.70.80">
    <property type="entry name" value="Peptidase S8 propeptide/proteinase inhibitor I9"/>
    <property type="match status" value="1"/>
</dbReference>
<sequence length="160" mass="17050">MQIKHSSIVVEVLFLLGISIAISISISKSMADARMVSHSSSPATSAGVYIVYTEKPAATVEPESHHLSTLASVLGRILAAIELLLPDVRLSSLKMDVLVYSEEAAKESLVYVYKNAATGFSAKLTPAQASQLEKQPGVIQVVPNKTLQLHSGAGMTNMRT</sequence>
<keyword evidence="1" id="KW-0812">Transmembrane</keyword>
<dbReference type="EMBL" id="JAKOGI010000080">
    <property type="protein sequence ID" value="KAJ8445176.1"/>
    <property type="molecule type" value="Genomic_DNA"/>
</dbReference>